<proteinExistence type="inferred from homology"/>
<dbReference type="EMBL" id="MCFK01009751">
    <property type="protein sequence ID" value="RKF54447.1"/>
    <property type="molecule type" value="Genomic_DNA"/>
</dbReference>
<feature type="domain" description="Ribosomal RNA-processing protein 7 C-terminal" evidence="3">
    <location>
        <begin position="194"/>
        <end position="311"/>
    </location>
</feature>
<evidence type="ECO:0000313" key="6">
    <source>
        <dbReference type="Proteomes" id="UP000286134"/>
    </source>
</evidence>
<accession>A0A420HAJ5</accession>
<dbReference type="OrthoDB" id="5390at2759"/>
<dbReference type="CDD" id="cd12293">
    <property type="entry name" value="dRRM_Rrp7p"/>
    <property type="match status" value="1"/>
</dbReference>
<dbReference type="GO" id="GO:0006364">
    <property type="term" value="P:rRNA processing"/>
    <property type="evidence" value="ECO:0007669"/>
    <property type="project" value="TreeGrafter"/>
</dbReference>
<feature type="region of interest" description="Disordered" evidence="2">
    <location>
        <begin position="220"/>
        <end position="249"/>
    </location>
</feature>
<dbReference type="GO" id="GO:0000028">
    <property type="term" value="P:ribosomal small subunit assembly"/>
    <property type="evidence" value="ECO:0007669"/>
    <property type="project" value="TreeGrafter"/>
</dbReference>
<dbReference type="Pfam" id="PF17799">
    <property type="entry name" value="RRM_Rrp7"/>
    <property type="match status" value="1"/>
</dbReference>
<feature type="region of interest" description="Disordered" evidence="2">
    <location>
        <begin position="88"/>
        <end position="110"/>
    </location>
</feature>
<name>A0A420HAJ5_9PEZI</name>
<dbReference type="InterPro" id="IPR024326">
    <property type="entry name" value="RRP7_C"/>
</dbReference>
<reference evidence="5 6" key="1">
    <citation type="journal article" date="2018" name="BMC Genomics">
        <title>Comparative genome analyses reveal sequence features reflecting distinct modes of host-adaptation between dicot and monocot powdery mildew.</title>
        <authorList>
            <person name="Wu Y."/>
            <person name="Ma X."/>
            <person name="Pan Z."/>
            <person name="Kale S.D."/>
            <person name="Song Y."/>
            <person name="King H."/>
            <person name="Zhang Q."/>
            <person name="Presley C."/>
            <person name="Deng X."/>
            <person name="Wei C.I."/>
            <person name="Xiao S."/>
        </authorList>
    </citation>
    <scope>NUCLEOTIDE SEQUENCE [LARGE SCALE GENOMIC DNA]</scope>
    <source>
        <strain evidence="5">UMSG2</strain>
    </source>
</reference>
<gene>
    <name evidence="5" type="ORF">OnM2_097027</name>
</gene>
<dbReference type="InterPro" id="IPR040446">
    <property type="entry name" value="RRP7"/>
</dbReference>
<evidence type="ECO:0000259" key="4">
    <source>
        <dbReference type="Pfam" id="PF17799"/>
    </source>
</evidence>
<dbReference type="Pfam" id="PF12923">
    <property type="entry name" value="RRP7"/>
    <property type="match status" value="1"/>
</dbReference>
<evidence type="ECO:0000256" key="1">
    <source>
        <dbReference type="ARBA" id="ARBA00006110"/>
    </source>
</evidence>
<dbReference type="AlphaFoldDB" id="A0A420HAJ5"/>
<dbReference type="PANTHER" id="PTHR13191:SF0">
    <property type="entry name" value="RIBOSOMAL RNA-PROCESSING PROTEIN 7 HOMOLOG A-RELATED"/>
    <property type="match status" value="1"/>
</dbReference>
<protein>
    <submittedName>
        <fullName evidence="5">Ribosomal RNA-processing protein 7</fullName>
    </submittedName>
</protein>
<dbReference type="InterPro" id="IPR040447">
    <property type="entry name" value="RRM_Rrp7"/>
</dbReference>
<feature type="compositionally biased region" description="Basic and acidic residues" evidence="2">
    <location>
        <begin position="220"/>
        <end position="230"/>
    </location>
</feature>
<dbReference type="PANTHER" id="PTHR13191">
    <property type="entry name" value="RIBOSOMAL RNA PROCESSING PROTEIN 7-RELATED"/>
    <property type="match status" value="1"/>
</dbReference>
<sequence>MSLSSFLDYTILNIIIPSIESFPQQCVHTMYLRPHQSKVPAENDSRSLFVVNVPIDSTSSHFRAIIGTLIGPGRFQSASFENERRLVDPKKEKTPSSTTDIVGKKRKRAAELEKTQLEQDPPEIWDRKLSKSGSSAVLLLVDEKSVAKVLKAAKNQQKHKKTMKNWPIWGENLSNTPLVPSLGSARYSSHHKIRFPDPYQIQSYIDSFLTEYNARQKLQRDLDKKSRNEPDADGFITVTRGGRTGPARKEIAEEKSALLEERERKKREEMQKAGFYRFQGREQRKAETEEMVRKFKEDKKKIQALREKRGKAGFRPER</sequence>
<feature type="domain" description="Rrp7 RRM-like N-terminal" evidence="4">
    <location>
        <begin position="9"/>
        <end position="190"/>
    </location>
</feature>
<comment type="caution">
    <text evidence="5">The sequence shown here is derived from an EMBL/GenBank/DDBJ whole genome shotgun (WGS) entry which is preliminary data.</text>
</comment>
<dbReference type="GO" id="GO:0032545">
    <property type="term" value="C:CURI complex"/>
    <property type="evidence" value="ECO:0007669"/>
    <property type="project" value="TreeGrafter"/>
</dbReference>
<comment type="similarity">
    <text evidence="1">Belongs to the RRP7 family.</text>
</comment>
<dbReference type="GO" id="GO:0034456">
    <property type="term" value="C:UTP-C complex"/>
    <property type="evidence" value="ECO:0007669"/>
    <property type="project" value="TreeGrafter"/>
</dbReference>
<dbReference type="STRING" id="212602.A0A420HAJ5"/>
<organism evidence="5 6">
    <name type="scientific">Erysiphe neolycopersici</name>
    <dbReference type="NCBI Taxonomy" id="212602"/>
    <lineage>
        <taxon>Eukaryota</taxon>
        <taxon>Fungi</taxon>
        <taxon>Dikarya</taxon>
        <taxon>Ascomycota</taxon>
        <taxon>Pezizomycotina</taxon>
        <taxon>Leotiomycetes</taxon>
        <taxon>Erysiphales</taxon>
        <taxon>Erysiphaceae</taxon>
        <taxon>Erysiphe</taxon>
    </lineage>
</organism>
<dbReference type="Proteomes" id="UP000286134">
    <property type="component" value="Unassembled WGS sequence"/>
</dbReference>
<evidence type="ECO:0000259" key="3">
    <source>
        <dbReference type="Pfam" id="PF12923"/>
    </source>
</evidence>
<keyword evidence="6" id="KW-1185">Reference proteome</keyword>
<evidence type="ECO:0000313" key="5">
    <source>
        <dbReference type="EMBL" id="RKF54447.1"/>
    </source>
</evidence>
<evidence type="ECO:0000256" key="2">
    <source>
        <dbReference type="SAM" id="MobiDB-lite"/>
    </source>
</evidence>
<dbReference type="Gene3D" id="6.10.250.1770">
    <property type="match status" value="1"/>
</dbReference>